<feature type="region of interest" description="Disordered" evidence="4">
    <location>
        <begin position="283"/>
        <end position="308"/>
    </location>
</feature>
<dbReference type="Pfam" id="PF08241">
    <property type="entry name" value="Methyltransf_11"/>
    <property type="match status" value="1"/>
</dbReference>
<name>A0A6G0XCM6_9STRA</name>
<organism evidence="7 8">
    <name type="scientific">Aphanomyces euteiches</name>
    <dbReference type="NCBI Taxonomy" id="100861"/>
    <lineage>
        <taxon>Eukaryota</taxon>
        <taxon>Sar</taxon>
        <taxon>Stramenopiles</taxon>
        <taxon>Oomycota</taxon>
        <taxon>Saprolegniomycetes</taxon>
        <taxon>Saprolegniales</taxon>
        <taxon>Verrucalvaceae</taxon>
        <taxon>Aphanomyces</taxon>
    </lineage>
</organism>
<accession>A0A6G0XCM6</accession>
<evidence type="ECO:0008006" key="9">
    <source>
        <dbReference type="Google" id="ProtNLM"/>
    </source>
</evidence>
<dbReference type="GO" id="GO:0016020">
    <property type="term" value="C:membrane"/>
    <property type="evidence" value="ECO:0007669"/>
    <property type="project" value="TreeGrafter"/>
</dbReference>
<dbReference type="EMBL" id="VJMJ01000079">
    <property type="protein sequence ID" value="KAF0737915.1"/>
    <property type="molecule type" value="Genomic_DNA"/>
</dbReference>
<feature type="compositionally biased region" description="Basic and acidic residues" evidence="4">
    <location>
        <begin position="283"/>
        <end position="293"/>
    </location>
</feature>
<dbReference type="SUPFAM" id="SSF53335">
    <property type="entry name" value="S-adenosyl-L-methionine-dependent methyltransferases"/>
    <property type="match status" value="1"/>
</dbReference>
<evidence type="ECO:0000259" key="6">
    <source>
        <dbReference type="Pfam" id="PF08241"/>
    </source>
</evidence>
<evidence type="ECO:0000313" key="7">
    <source>
        <dbReference type="EMBL" id="KAF0737915.1"/>
    </source>
</evidence>
<feature type="domain" description="Methyltransferase type 11" evidence="6">
    <location>
        <begin position="80"/>
        <end position="183"/>
    </location>
</feature>
<dbReference type="CDD" id="cd02440">
    <property type="entry name" value="AdoMet_MTases"/>
    <property type="match status" value="1"/>
</dbReference>
<reference evidence="7 8" key="1">
    <citation type="submission" date="2019-07" db="EMBL/GenBank/DDBJ databases">
        <title>Genomics analysis of Aphanomyces spp. identifies a new class of oomycete effector associated with host adaptation.</title>
        <authorList>
            <person name="Gaulin E."/>
        </authorList>
    </citation>
    <scope>NUCLEOTIDE SEQUENCE [LARGE SCALE GENOMIC DNA]</scope>
    <source>
        <strain evidence="7 8">ATCC 201684</strain>
    </source>
</reference>
<sequence length="508" mass="57641">MSTMALMYDDFYASEAVAKGMIQYCNMGIHPYDVTAFGNSKTHDVQQPHQQQLYLAVLTLPRVLHLLERASAEKRPLHVLDVGCGTGASLWLIQQVLSTRTSAPVVVSGVDKNDVAFKQHKRLFHGDKRMVHYDLEHQRMTAFSRHRFDLVVGVQTFQEMLTAPDAAIAELERVLKPGGLLVLADFYVKNNMFALDFVGRLRQHPMFDLHFEQDISHEAVLGAKLSSIQMHEILDATTPKQDHAKLADILTLKKTSRYDSVRLGNLHFGLFGFHSLHDEIDDTKEQNEDRADYDYEEEDEDDDDDDIDDSLNPSFYDYKVIFPELQLLKDHVDVIRAEAETAQLATTWPNWPEDHYVGEDGDWRVFPLCYTFPAWDASKTVWVEATCAQCPKTVALLKQLPGLRTALFSNLGPNTTLGSHRGWADLANDILRVHLGLVVPSLPDNEDCCCVVVAGEAKAHREGELIVFDDSKLHSAYNLHPTENRYVLIVDMYRPEELPRGMARTMHL</sequence>
<evidence type="ECO:0000256" key="3">
    <source>
        <dbReference type="ARBA" id="ARBA00023002"/>
    </source>
</evidence>
<evidence type="ECO:0000256" key="1">
    <source>
        <dbReference type="ARBA" id="ARBA00007730"/>
    </source>
</evidence>
<comment type="caution">
    <text evidence="7">The sequence shown here is derived from an EMBL/GenBank/DDBJ whole genome shotgun (WGS) entry which is preliminary data.</text>
</comment>
<dbReference type="PANTHER" id="PTHR46332">
    <property type="entry name" value="ASPARTATE BETA-HYDROXYLASE DOMAIN-CONTAINING PROTEIN 2"/>
    <property type="match status" value="1"/>
</dbReference>
<dbReference type="GO" id="GO:0051213">
    <property type="term" value="F:dioxygenase activity"/>
    <property type="evidence" value="ECO:0007669"/>
    <property type="project" value="UniProtKB-KW"/>
</dbReference>
<dbReference type="Proteomes" id="UP000481153">
    <property type="component" value="Unassembled WGS sequence"/>
</dbReference>
<dbReference type="GO" id="GO:0008757">
    <property type="term" value="F:S-adenosylmethionine-dependent methyltransferase activity"/>
    <property type="evidence" value="ECO:0007669"/>
    <property type="project" value="InterPro"/>
</dbReference>
<dbReference type="AlphaFoldDB" id="A0A6G0XCM6"/>
<dbReference type="Gene3D" id="2.60.120.330">
    <property type="entry name" value="B-lactam Antibiotic, Isopenicillin N Synthase, Chain"/>
    <property type="match status" value="1"/>
</dbReference>
<dbReference type="PANTHER" id="PTHR46332:SF5">
    <property type="entry name" value="ASPARTATE BETA-HYDROXYLASE DOMAIN CONTAINING 2"/>
    <property type="match status" value="1"/>
</dbReference>
<keyword evidence="3" id="KW-0560">Oxidoreductase</keyword>
<dbReference type="InterPro" id="IPR007803">
    <property type="entry name" value="Asp/Arg/Pro-Hydrxlase"/>
</dbReference>
<proteinExistence type="inferred from homology"/>
<dbReference type="InterPro" id="IPR027443">
    <property type="entry name" value="IPNS-like_sf"/>
</dbReference>
<comment type="similarity">
    <text evidence="1">Belongs to the aspartyl/asparaginyl beta-hydroxylase family.</text>
</comment>
<dbReference type="SUPFAM" id="SSF51197">
    <property type="entry name" value="Clavaminate synthase-like"/>
    <property type="match status" value="1"/>
</dbReference>
<feature type="domain" description="Aspartyl/asparaginy/proline hydroxylase" evidence="5">
    <location>
        <begin position="330"/>
        <end position="495"/>
    </location>
</feature>
<gene>
    <name evidence="7" type="ORF">Ae201684_005912</name>
</gene>
<dbReference type="InterPro" id="IPR013216">
    <property type="entry name" value="Methyltransf_11"/>
</dbReference>
<evidence type="ECO:0000313" key="8">
    <source>
        <dbReference type="Proteomes" id="UP000481153"/>
    </source>
</evidence>
<evidence type="ECO:0000259" key="5">
    <source>
        <dbReference type="Pfam" id="PF05118"/>
    </source>
</evidence>
<evidence type="ECO:0000256" key="4">
    <source>
        <dbReference type="SAM" id="MobiDB-lite"/>
    </source>
</evidence>
<dbReference type="Gene3D" id="3.40.50.150">
    <property type="entry name" value="Vaccinia Virus protein VP39"/>
    <property type="match status" value="1"/>
</dbReference>
<dbReference type="InterPro" id="IPR051821">
    <property type="entry name" value="Asp/Asn_beta-hydroxylase"/>
</dbReference>
<dbReference type="Pfam" id="PF05118">
    <property type="entry name" value="Asp_Arg_Hydrox"/>
    <property type="match status" value="1"/>
</dbReference>
<dbReference type="InterPro" id="IPR029063">
    <property type="entry name" value="SAM-dependent_MTases_sf"/>
</dbReference>
<feature type="compositionally biased region" description="Acidic residues" evidence="4">
    <location>
        <begin position="294"/>
        <end position="308"/>
    </location>
</feature>
<protein>
    <recommendedName>
        <fullName evidence="9">Aspartyl/asparaginy/proline hydroxylase domain-containing protein</fullName>
    </recommendedName>
</protein>
<evidence type="ECO:0000256" key="2">
    <source>
        <dbReference type="ARBA" id="ARBA00022964"/>
    </source>
</evidence>
<dbReference type="VEuPathDB" id="FungiDB:AeMF1_020006"/>
<keyword evidence="2" id="KW-0223">Dioxygenase</keyword>
<keyword evidence="8" id="KW-1185">Reference proteome</keyword>